<dbReference type="EMBL" id="BSTX01000001">
    <property type="protein sequence ID" value="GLZ76435.1"/>
    <property type="molecule type" value="Genomic_DNA"/>
</dbReference>
<dbReference type="SMART" id="SM00028">
    <property type="entry name" value="TPR"/>
    <property type="match status" value="3"/>
</dbReference>
<dbReference type="PRINTS" id="PR00364">
    <property type="entry name" value="DISEASERSIST"/>
</dbReference>
<dbReference type="CDD" id="cd15831">
    <property type="entry name" value="BTAD"/>
    <property type="match status" value="1"/>
</dbReference>
<proteinExistence type="inferred from homology"/>
<dbReference type="GO" id="GO:0000160">
    <property type="term" value="P:phosphorelay signal transduction system"/>
    <property type="evidence" value="ECO:0007669"/>
    <property type="project" value="InterPro"/>
</dbReference>
<dbReference type="SUPFAM" id="SSF52540">
    <property type="entry name" value="P-loop containing nucleoside triphosphate hydrolases"/>
    <property type="match status" value="1"/>
</dbReference>
<keyword evidence="3 6" id="KW-0238">DNA-binding</keyword>
<dbReference type="InterPro" id="IPR049945">
    <property type="entry name" value="AAA_22"/>
</dbReference>
<evidence type="ECO:0000256" key="2">
    <source>
        <dbReference type="ARBA" id="ARBA00023015"/>
    </source>
</evidence>
<dbReference type="Pfam" id="PF00486">
    <property type="entry name" value="Trans_reg_C"/>
    <property type="match status" value="1"/>
</dbReference>
<keyword evidence="4" id="KW-0804">Transcription</keyword>
<dbReference type="SMART" id="SM00862">
    <property type="entry name" value="Trans_reg_C"/>
    <property type="match status" value="1"/>
</dbReference>
<dbReference type="SUPFAM" id="SSF48452">
    <property type="entry name" value="TPR-like"/>
    <property type="match status" value="2"/>
</dbReference>
<dbReference type="InterPro" id="IPR011990">
    <property type="entry name" value="TPR-like_helical_dom_sf"/>
</dbReference>
<dbReference type="InterPro" id="IPR051677">
    <property type="entry name" value="AfsR-DnrI-RedD_regulator"/>
</dbReference>
<evidence type="ECO:0000256" key="3">
    <source>
        <dbReference type="ARBA" id="ARBA00023125"/>
    </source>
</evidence>
<dbReference type="Gene3D" id="1.10.10.10">
    <property type="entry name" value="Winged helix-like DNA-binding domain superfamily/Winged helix DNA-binding domain"/>
    <property type="match status" value="1"/>
</dbReference>
<dbReference type="SMART" id="SM01043">
    <property type="entry name" value="BTAD"/>
    <property type="match status" value="1"/>
</dbReference>
<dbReference type="PANTHER" id="PTHR35807">
    <property type="entry name" value="TRANSCRIPTIONAL REGULATOR REDD-RELATED"/>
    <property type="match status" value="1"/>
</dbReference>
<dbReference type="GO" id="GO:0006355">
    <property type="term" value="P:regulation of DNA-templated transcription"/>
    <property type="evidence" value="ECO:0007669"/>
    <property type="project" value="InterPro"/>
</dbReference>
<dbReference type="Pfam" id="PF03704">
    <property type="entry name" value="BTAD"/>
    <property type="match status" value="1"/>
</dbReference>
<dbReference type="Pfam" id="PF13401">
    <property type="entry name" value="AAA_22"/>
    <property type="match status" value="1"/>
</dbReference>
<dbReference type="GO" id="GO:0043531">
    <property type="term" value="F:ADP binding"/>
    <property type="evidence" value="ECO:0007669"/>
    <property type="project" value="InterPro"/>
</dbReference>
<comment type="caution">
    <text evidence="8">The sequence shown here is derived from an EMBL/GenBank/DDBJ whole genome shotgun (WGS) entry which is preliminary data.</text>
</comment>
<dbReference type="InterPro" id="IPR016032">
    <property type="entry name" value="Sig_transdc_resp-reg_C-effctor"/>
</dbReference>
<evidence type="ECO:0000256" key="1">
    <source>
        <dbReference type="ARBA" id="ARBA00005820"/>
    </source>
</evidence>
<keyword evidence="2" id="KW-0805">Transcription regulation</keyword>
<accession>A0A9W6SFY6</accession>
<dbReference type="PROSITE" id="PS50005">
    <property type="entry name" value="TPR"/>
    <property type="match status" value="1"/>
</dbReference>
<dbReference type="AlphaFoldDB" id="A0A9W6SFY6"/>
<dbReference type="InterPro" id="IPR027417">
    <property type="entry name" value="P-loop_NTPase"/>
</dbReference>
<dbReference type="GO" id="GO:0003677">
    <property type="term" value="F:DNA binding"/>
    <property type="evidence" value="ECO:0007669"/>
    <property type="project" value="UniProtKB-UniRule"/>
</dbReference>
<protein>
    <submittedName>
        <fullName evidence="8">Regulatory protein AfsR</fullName>
    </submittedName>
</protein>
<dbReference type="InterPro" id="IPR019734">
    <property type="entry name" value="TPR_rpt"/>
</dbReference>
<sequence length="928" mass="99735">MTAEGVSLGSARERLVLAALLLAAGRPVTADRLIDHVWGAEPPATALATLRSYLSRLRSALGKDAVVRHGDAYAVPGAATDLAAFTALSAEASGTPAAARERLREALALWPGEALVGLPGRWAEGERARLAELRLSVLERRLALDLDLGDHSAALPELLALRAGHRYRESVAALLMRALYADGRRADALAVFGDIAGELSGELGLDVGPELFELQRRVLRDDPRLLPARDRPAQLPADTADYTGRDAVVARLAAALGEPGAVAAVSGVPGVGKTALAVHVAHGLRERFPDGQLYVDLRGASAEPADPAKVLGAFLRALGRSDAAIPDDPEARAAAFRSDLDGRRVLLLLDNAANVAQVRPLLPGSPGNAVVVTSRTRLAGLAGTHLDLGVLTLDESADLLARICPRVAEEPEAASELIAACGRLPLAVRIAAARLAARPGWSVRHLLTRLADERRRLSELAVGDLDVGASIALSYGQLDAAHATAFRLLSLPAMPDLTIEEAAAVLGVDVYEAEDHAEHLVDLNLLSSPVPGRYRFHDLLRLFGRRCAGDGERREALHRLARFHLSSSINAWRACDPGSHYLDGIEGPGVPGLEFRDWREASAWQSEEPGRFLAALSCFADVAESAAELHTAVTLLRVSSYSIFTRMHGPTWARTAEAVRVTARKWGHTEAEAQALYCVSLAVPRAGNIEDALVPARRARELAASPLLRADALRLEAAHYWVHERYEEAAPLQRAAAEEHLALGYRMWAAATMTELARNLSVRGQHRVAVREAVRGLRIALAEPGLDSRVNALYYVGVVFFNAGRVRVAIACYEEALRLSRKFNREPLWESFPWYRLAEARLTLGELDEAVTCGEHALTIAVHSMDPTPLMVSLTMLGRIHLARGEVERARAYLTRAVGTPRSRQVVPEAEPLLASISEPPPASAGSG</sequence>
<dbReference type="InterPro" id="IPR001867">
    <property type="entry name" value="OmpR/PhoB-type_DNA-bd"/>
</dbReference>
<evidence type="ECO:0000313" key="9">
    <source>
        <dbReference type="Proteomes" id="UP001165079"/>
    </source>
</evidence>
<dbReference type="Proteomes" id="UP001165079">
    <property type="component" value="Unassembled WGS sequence"/>
</dbReference>
<evidence type="ECO:0000256" key="6">
    <source>
        <dbReference type="PROSITE-ProRule" id="PRU01091"/>
    </source>
</evidence>
<name>A0A9W6SFY6_9ACTN</name>
<evidence type="ECO:0000256" key="5">
    <source>
        <dbReference type="PROSITE-ProRule" id="PRU00339"/>
    </source>
</evidence>
<dbReference type="SUPFAM" id="SSF46894">
    <property type="entry name" value="C-terminal effector domain of the bipartite response regulators"/>
    <property type="match status" value="1"/>
</dbReference>
<dbReference type="InterPro" id="IPR036388">
    <property type="entry name" value="WH-like_DNA-bd_sf"/>
</dbReference>
<feature type="repeat" description="TPR" evidence="5">
    <location>
        <begin position="790"/>
        <end position="823"/>
    </location>
</feature>
<feature type="DNA-binding region" description="OmpR/PhoB-type" evidence="6">
    <location>
        <begin position="1"/>
        <end position="84"/>
    </location>
</feature>
<evidence type="ECO:0000313" key="8">
    <source>
        <dbReference type="EMBL" id="GLZ76435.1"/>
    </source>
</evidence>
<dbReference type="PROSITE" id="PS51755">
    <property type="entry name" value="OMPR_PHOB"/>
    <property type="match status" value="1"/>
</dbReference>
<reference evidence="8" key="1">
    <citation type="submission" date="2023-03" db="EMBL/GenBank/DDBJ databases">
        <title>Actinorhabdospora filicis NBRC 111898.</title>
        <authorList>
            <person name="Ichikawa N."/>
            <person name="Sato H."/>
            <person name="Tonouchi N."/>
        </authorList>
    </citation>
    <scope>NUCLEOTIDE SEQUENCE</scope>
    <source>
        <strain evidence="8">NBRC 111898</strain>
    </source>
</reference>
<dbReference type="InterPro" id="IPR005158">
    <property type="entry name" value="BTAD"/>
</dbReference>
<dbReference type="InterPro" id="IPR003593">
    <property type="entry name" value="AAA+_ATPase"/>
</dbReference>
<feature type="domain" description="OmpR/PhoB-type" evidence="7">
    <location>
        <begin position="1"/>
        <end position="84"/>
    </location>
</feature>
<keyword evidence="9" id="KW-1185">Reference proteome</keyword>
<dbReference type="Gene3D" id="1.25.40.10">
    <property type="entry name" value="Tetratricopeptide repeat domain"/>
    <property type="match status" value="2"/>
</dbReference>
<comment type="similarity">
    <text evidence="1">Belongs to the AfsR/DnrI/RedD regulatory family.</text>
</comment>
<evidence type="ECO:0000259" key="7">
    <source>
        <dbReference type="PROSITE" id="PS51755"/>
    </source>
</evidence>
<dbReference type="RefSeq" id="WP_285661613.1">
    <property type="nucleotide sequence ID" value="NZ_BSTX01000001.1"/>
</dbReference>
<dbReference type="SMART" id="SM00382">
    <property type="entry name" value="AAA"/>
    <property type="match status" value="1"/>
</dbReference>
<evidence type="ECO:0000256" key="4">
    <source>
        <dbReference type="ARBA" id="ARBA00023163"/>
    </source>
</evidence>
<organism evidence="8 9">
    <name type="scientific">Actinorhabdospora filicis</name>
    <dbReference type="NCBI Taxonomy" id="1785913"/>
    <lineage>
        <taxon>Bacteria</taxon>
        <taxon>Bacillati</taxon>
        <taxon>Actinomycetota</taxon>
        <taxon>Actinomycetes</taxon>
        <taxon>Micromonosporales</taxon>
        <taxon>Micromonosporaceae</taxon>
        <taxon>Actinorhabdospora</taxon>
    </lineage>
</organism>
<keyword evidence="5" id="KW-0802">TPR repeat</keyword>
<gene>
    <name evidence="8" type="primary">afsR</name>
    <name evidence="8" type="ORF">Afil01_12420</name>
</gene>
<dbReference type="PANTHER" id="PTHR35807:SF1">
    <property type="entry name" value="TRANSCRIPTIONAL REGULATOR REDD"/>
    <property type="match status" value="1"/>
</dbReference>